<dbReference type="InterPro" id="IPR000515">
    <property type="entry name" value="MetI-like"/>
</dbReference>
<dbReference type="EMBL" id="JBHSML010000002">
    <property type="protein sequence ID" value="MFC5514480.1"/>
    <property type="molecule type" value="Genomic_DNA"/>
</dbReference>
<evidence type="ECO:0000313" key="11">
    <source>
        <dbReference type="EMBL" id="MFC5514480.1"/>
    </source>
</evidence>
<protein>
    <submittedName>
        <fullName evidence="11">ABC transporter permease</fullName>
    </submittedName>
</protein>
<keyword evidence="6" id="KW-0653">Protein transport</keyword>
<keyword evidence="7 9" id="KW-1133">Transmembrane helix</keyword>
<dbReference type="CDD" id="cd06261">
    <property type="entry name" value="TM_PBP2"/>
    <property type="match status" value="1"/>
</dbReference>
<evidence type="ECO:0000256" key="3">
    <source>
        <dbReference type="ARBA" id="ARBA00022475"/>
    </source>
</evidence>
<feature type="domain" description="ABC transmembrane type-1" evidence="10">
    <location>
        <begin position="75"/>
        <end position="264"/>
    </location>
</feature>
<keyword evidence="4 9" id="KW-0812">Transmembrane</keyword>
<keyword evidence="12" id="KW-1185">Reference proteome</keyword>
<dbReference type="PANTHER" id="PTHR43386">
    <property type="entry name" value="OLIGOPEPTIDE TRANSPORT SYSTEM PERMEASE PROTEIN APPC"/>
    <property type="match status" value="1"/>
</dbReference>
<comment type="subcellular location">
    <subcellularLocation>
        <location evidence="1 9">Cell membrane</location>
        <topology evidence="1 9">Multi-pass membrane protein</topology>
    </subcellularLocation>
</comment>
<dbReference type="SUPFAM" id="SSF161098">
    <property type="entry name" value="MetI-like"/>
    <property type="match status" value="1"/>
</dbReference>
<feature type="transmembrane region" description="Helical" evidence="9">
    <location>
        <begin position="81"/>
        <end position="101"/>
    </location>
</feature>
<reference evidence="12" key="1">
    <citation type="journal article" date="2019" name="Int. J. Syst. Evol. Microbiol.">
        <title>The Global Catalogue of Microorganisms (GCM) 10K type strain sequencing project: providing services to taxonomists for standard genome sequencing and annotation.</title>
        <authorList>
            <consortium name="The Broad Institute Genomics Platform"/>
            <consortium name="The Broad Institute Genome Sequencing Center for Infectious Disease"/>
            <person name="Wu L."/>
            <person name="Ma J."/>
        </authorList>
    </citation>
    <scope>NUCLEOTIDE SEQUENCE [LARGE SCALE GENOMIC DNA]</scope>
    <source>
        <strain evidence="12">KACC 12633</strain>
    </source>
</reference>
<dbReference type="Gene3D" id="1.10.3720.10">
    <property type="entry name" value="MetI-like"/>
    <property type="match status" value="1"/>
</dbReference>
<evidence type="ECO:0000256" key="8">
    <source>
        <dbReference type="ARBA" id="ARBA00023136"/>
    </source>
</evidence>
<feature type="transmembrane region" description="Helical" evidence="9">
    <location>
        <begin position="15"/>
        <end position="34"/>
    </location>
</feature>
<keyword evidence="5" id="KW-0571">Peptide transport</keyword>
<gene>
    <name evidence="11" type="ORF">ACFPP9_01765</name>
</gene>
<evidence type="ECO:0000256" key="9">
    <source>
        <dbReference type="RuleBase" id="RU363032"/>
    </source>
</evidence>
<dbReference type="InterPro" id="IPR035906">
    <property type="entry name" value="MetI-like_sf"/>
</dbReference>
<evidence type="ECO:0000256" key="4">
    <source>
        <dbReference type="ARBA" id="ARBA00022692"/>
    </source>
</evidence>
<accession>A0ABW0PPQ6</accession>
<dbReference type="Proteomes" id="UP001596150">
    <property type="component" value="Unassembled WGS sequence"/>
</dbReference>
<dbReference type="PROSITE" id="PS50928">
    <property type="entry name" value="ABC_TM1"/>
    <property type="match status" value="1"/>
</dbReference>
<evidence type="ECO:0000256" key="1">
    <source>
        <dbReference type="ARBA" id="ARBA00004651"/>
    </source>
</evidence>
<keyword evidence="8 9" id="KW-0472">Membrane</keyword>
<evidence type="ECO:0000256" key="5">
    <source>
        <dbReference type="ARBA" id="ARBA00022856"/>
    </source>
</evidence>
<dbReference type="RefSeq" id="WP_266342514.1">
    <property type="nucleotide sequence ID" value="NZ_JAPKNH010000002.1"/>
</dbReference>
<evidence type="ECO:0000256" key="6">
    <source>
        <dbReference type="ARBA" id="ARBA00022927"/>
    </source>
</evidence>
<dbReference type="InterPro" id="IPR050366">
    <property type="entry name" value="BP-dependent_transpt_permease"/>
</dbReference>
<dbReference type="Pfam" id="PF00528">
    <property type="entry name" value="BPD_transp_1"/>
    <property type="match status" value="1"/>
</dbReference>
<keyword evidence="3" id="KW-1003">Cell membrane</keyword>
<keyword evidence="2 9" id="KW-0813">Transport</keyword>
<comment type="similarity">
    <text evidence="9">Belongs to the binding-protein-dependent transport system permease family.</text>
</comment>
<organism evidence="11 12">
    <name type="scientific">Kaistia terrae</name>
    <dbReference type="NCBI Taxonomy" id="537017"/>
    <lineage>
        <taxon>Bacteria</taxon>
        <taxon>Pseudomonadati</taxon>
        <taxon>Pseudomonadota</taxon>
        <taxon>Alphaproteobacteria</taxon>
        <taxon>Hyphomicrobiales</taxon>
        <taxon>Kaistiaceae</taxon>
        <taxon>Kaistia</taxon>
    </lineage>
</organism>
<feature type="transmembrane region" description="Helical" evidence="9">
    <location>
        <begin position="241"/>
        <end position="264"/>
    </location>
</feature>
<evidence type="ECO:0000256" key="7">
    <source>
        <dbReference type="ARBA" id="ARBA00022989"/>
    </source>
</evidence>
<evidence type="ECO:0000313" key="12">
    <source>
        <dbReference type="Proteomes" id="UP001596150"/>
    </source>
</evidence>
<dbReference type="PANTHER" id="PTHR43386:SF1">
    <property type="entry name" value="D,D-DIPEPTIDE TRANSPORT SYSTEM PERMEASE PROTEIN DDPC-RELATED"/>
    <property type="match status" value="1"/>
</dbReference>
<feature type="transmembrane region" description="Helical" evidence="9">
    <location>
        <begin position="122"/>
        <end position="147"/>
    </location>
</feature>
<evidence type="ECO:0000259" key="10">
    <source>
        <dbReference type="PROSITE" id="PS50928"/>
    </source>
</evidence>
<feature type="transmembrane region" description="Helical" evidence="9">
    <location>
        <begin position="195"/>
        <end position="220"/>
    </location>
</feature>
<evidence type="ECO:0000256" key="2">
    <source>
        <dbReference type="ARBA" id="ARBA00022448"/>
    </source>
</evidence>
<proteinExistence type="inferred from homology"/>
<sequence length="276" mass="29095">MASLLLSAAPMRRHVGLVAGALFLAALLLASWFLPLPYDPIRPDATATLQPPSAQHWFGTDSVGFDVFSRTIAAAGRDLPIAFGGALAAALIGVFLGLLATTKGRGSALLMRSLDAFQAFPLLVLAIAIVTLTGNRLEMVMFAIIIIEAPRFLRLVRAEGLAIREARFIEAAEVIGAKPLRVLLVHLLPNVSGVIAVQLSIATASSLMVVAALSFLGIGVSPPDPSWGAMIQAGARQMTGGQWWVALFPGLAIFLVVVCLNLVADALDVILERSSR</sequence>
<name>A0ABW0PPQ6_9HYPH</name>
<comment type="caution">
    <text evidence="11">The sequence shown here is derived from an EMBL/GenBank/DDBJ whole genome shotgun (WGS) entry which is preliminary data.</text>
</comment>